<name>A0A4R6RCQ2_9BURK</name>
<dbReference type="GO" id="GO:0007234">
    <property type="term" value="P:osmosensory signaling via phosphorelay pathway"/>
    <property type="evidence" value="ECO:0007669"/>
    <property type="project" value="TreeGrafter"/>
</dbReference>
<dbReference type="FunFam" id="3.30.565.10:FF:000006">
    <property type="entry name" value="Sensor histidine kinase WalK"/>
    <property type="match status" value="1"/>
</dbReference>
<dbReference type="PANTHER" id="PTHR42878:SF15">
    <property type="entry name" value="BACTERIOPHYTOCHROME"/>
    <property type="match status" value="1"/>
</dbReference>
<evidence type="ECO:0000256" key="4">
    <source>
        <dbReference type="ARBA" id="ARBA00022553"/>
    </source>
</evidence>
<dbReference type="SUPFAM" id="SSF55874">
    <property type="entry name" value="ATPase domain of HSP90 chaperone/DNA topoisomerase II/histidine kinase"/>
    <property type="match status" value="1"/>
</dbReference>
<keyword evidence="9" id="KW-1185">Reference proteome</keyword>
<evidence type="ECO:0000259" key="7">
    <source>
        <dbReference type="PROSITE" id="PS50109"/>
    </source>
</evidence>
<keyword evidence="4" id="KW-0597">Phosphoprotein</keyword>
<sequence>MHSPHDLPSGLDAAKRQIHAGTGFWWAAGILVLLGLVLTEAPTWAHVLAAGVWVQGVWLARIWQQQVQRASEKAQASVGDPVAGAVMASVVSPDPETAVNLPESPVAQGTHMALDAPAEPGPEAARDVEQDMLRYALSHDLRAPLRVIDGFTRIVKEDYGRHLDRLGQDHLERVLAASARMNGMIDAVLAQAQLAGVCLAREDVDLSALAREVGAELLALQADAPSVQLQIADGLRAQADAQLVRRVLENLLGNALKYSAKVDEPRVELGCMPATNPPVYFVRDNGAGFDMQHADKLFGMFQRLHSAKDFPGTGVGLAGVRNIVRRHGGRVWAEAQPGQGACFYFTLIGTVEAQRPLTA</sequence>
<organism evidence="8 9">
    <name type="scientific">Aquabacterium commune</name>
    <dbReference type="NCBI Taxonomy" id="70586"/>
    <lineage>
        <taxon>Bacteria</taxon>
        <taxon>Pseudomonadati</taxon>
        <taxon>Pseudomonadota</taxon>
        <taxon>Betaproteobacteria</taxon>
        <taxon>Burkholderiales</taxon>
        <taxon>Aquabacterium</taxon>
    </lineage>
</organism>
<dbReference type="SMART" id="SM00388">
    <property type="entry name" value="HisKA"/>
    <property type="match status" value="1"/>
</dbReference>
<comment type="subcellular location">
    <subcellularLocation>
        <location evidence="2">Cell inner membrane</location>
        <topology evidence="2">Multi-pass membrane protein</topology>
    </subcellularLocation>
</comment>
<accession>A0A4R6RCQ2</accession>
<dbReference type="GO" id="GO:0030295">
    <property type="term" value="F:protein kinase activator activity"/>
    <property type="evidence" value="ECO:0007669"/>
    <property type="project" value="TreeGrafter"/>
</dbReference>
<evidence type="ECO:0000256" key="5">
    <source>
        <dbReference type="ARBA" id="ARBA00022679"/>
    </source>
</evidence>
<dbReference type="InterPro" id="IPR003661">
    <property type="entry name" value="HisK_dim/P_dom"/>
</dbReference>
<dbReference type="OrthoDB" id="9808408at2"/>
<dbReference type="GO" id="GO:0000156">
    <property type="term" value="F:phosphorelay response regulator activity"/>
    <property type="evidence" value="ECO:0007669"/>
    <property type="project" value="TreeGrafter"/>
</dbReference>
<dbReference type="AlphaFoldDB" id="A0A4R6RCQ2"/>
<dbReference type="InterPro" id="IPR003594">
    <property type="entry name" value="HATPase_dom"/>
</dbReference>
<reference evidence="8 9" key="1">
    <citation type="submission" date="2019-03" db="EMBL/GenBank/DDBJ databases">
        <title>Genomic Encyclopedia of Type Strains, Phase IV (KMG-IV): sequencing the most valuable type-strain genomes for metagenomic binning, comparative biology and taxonomic classification.</title>
        <authorList>
            <person name="Goeker M."/>
        </authorList>
    </citation>
    <scope>NUCLEOTIDE SEQUENCE [LARGE SCALE GENOMIC DNA]</scope>
    <source>
        <strain evidence="8 9">DSM 11901</strain>
    </source>
</reference>
<dbReference type="SMART" id="SM00387">
    <property type="entry name" value="HATPase_c"/>
    <property type="match status" value="1"/>
</dbReference>
<dbReference type="GO" id="GO:0000155">
    <property type="term" value="F:phosphorelay sensor kinase activity"/>
    <property type="evidence" value="ECO:0007669"/>
    <property type="project" value="InterPro"/>
</dbReference>
<dbReference type="EMBL" id="SNXW01000004">
    <property type="protein sequence ID" value="TDP83815.1"/>
    <property type="molecule type" value="Genomic_DNA"/>
</dbReference>
<dbReference type="InterPro" id="IPR004358">
    <property type="entry name" value="Sig_transdc_His_kin-like_C"/>
</dbReference>
<evidence type="ECO:0000256" key="2">
    <source>
        <dbReference type="ARBA" id="ARBA00004429"/>
    </source>
</evidence>
<comment type="caution">
    <text evidence="8">The sequence shown here is derived from an EMBL/GenBank/DDBJ whole genome shotgun (WGS) entry which is preliminary data.</text>
</comment>
<dbReference type="CDD" id="cd00082">
    <property type="entry name" value="HisKA"/>
    <property type="match status" value="1"/>
</dbReference>
<dbReference type="PANTHER" id="PTHR42878">
    <property type="entry name" value="TWO-COMPONENT HISTIDINE KINASE"/>
    <property type="match status" value="1"/>
</dbReference>
<comment type="catalytic activity">
    <reaction evidence="1">
        <text>ATP + protein L-histidine = ADP + protein N-phospho-L-histidine.</text>
        <dbReference type="EC" id="2.7.13.3"/>
    </reaction>
</comment>
<dbReference type="InterPro" id="IPR036890">
    <property type="entry name" value="HATPase_C_sf"/>
</dbReference>
<evidence type="ECO:0000256" key="3">
    <source>
        <dbReference type="ARBA" id="ARBA00012438"/>
    </source>
</evidence>
<dbReference type="EC" id="2.7.13.3" evidence="3"/>
<evidence type="ECO:0000256" key="6">
    <source>
        <dbReference type="ARBA" id="ARBA00022777"/>
    </source>
</evidence>
<evidence type="ECO:0000313" key="9">
    <source>
        <dbReference type="Proteomes" id="UP000294593"/>
    </source>
</evidence>
<feature type="domain" description="Histidine kinase" evidence="7">
    <location>
        <begin position="136"/>
        <end position="351"/>
    </location>
</feature>
<dbReference type="GO" id="GO:0005886">
    <property type="term" value="C:plasma membrane"/>
    <property type="evidence" value="ECO:0007669"/>
    <property type="project" value="UniProtKB-SubCell"/>
</dbReference>
<dbReference type="Gene3D" id="1.10.287.130">
    <property type="match status" value="1"/>
</dbReference>
<keyword evidence="6 8" id="KW-0418">Kinase</keyword>
<proteinExistence type="predicted"/>
<keyword evidence="5" id="KW-0808">Transferase</keyword>
<dbReference type="Pfam" id="PF02518">
    <property type="entry name" value="HATPase_c"/>
    <property type="match status" value="1"/>
</dbReference>
<dbReference type="Pfam" id="PF00512">
    <property type="entry name" value="HisKA"/>
    <property type="match status" value="1"/>
</dbReference>
<protein>
    <recommendedName>
        <fullName evidence="3">histidine kinase</fullName>
        <ecNumber evidence="3">2.7.13.3</ecNumber>
    </recommendedName>
</protein>
<dbReference type="InterPro" id="IPR005467">
    <property type="entry name" value="His_kinase_dom"/>
</dbReference>
<gene>
    <name evidence="8" type="ORF">EV672_104196</name>
</gene>
<dbReference type="PROSITE" id="PS50109">
    <property type="entry name" value="HIS_KIN"/>
    <property type="match status" value="1"/>
</dbReference>
<dbReference type="Gene3D" id="3.30.565.10">
    <property type="entry name" value="Histidine kinase-like ATPase, C-terminal domain"/>
    <property type="match status" value="1"/>
</dbReference>
<evidence type="ECO:0000256" key="1">
    <source>
        <dbReference type="ARBA" id="ARBA00000085"/>
    </source>
</evidence>
<dbReference type="SUPFAM" id="SSF47384">
    <property type="entry name" value="Homodimeric domain of signal transducing histidine kinase"/>
    <property type="match status" value="1"/>
</dbReference>
<dbReference type="PRINTS" id="PR00344">
    <property type="entry name" value="BCTRLSENSOR"/>
</dbReference>
<dbReference type="InterPro" id="IPR050351">
    <property type="entry name" value="BphY/WalK/GraS-like"/>
</dbReference>
<dbReference type="InterPro" id="IPR036097">
    <property type="entry name" value="HisK_dim/P_sf"/>
</dbReference>
<evidence type="ECO:0000313" key="8">
    <source>
        <dbReference type="EMBL" id="TDP83815.1"/>
    </source>
</evidence>
<dbReference type="Proteomes" id="UP000294593">
    <property type="component" value="Unassembled WGS sequence"/>
</dbReference>